<sequence>MSDEMKNRYVEYLFDRLENVELDNRAMQLVLEDLTKELSRSNRMFEKLNELQSLLEEERESRKSLERENTKLKEQLQSSGNL</sequence>
<dbReference type="AlphaFoldDB" id="A0AA37JV76"/>
<feature type="compositionally biased region" description="Basic and acidic residues" evidence="1">
    <location>
        <begin position="60"/>
        <end position="74"/>
    </location>
</feature>
<name>A0AA37JV76_BACUN</name>
<evidence type="ECO:0000256" key="1">
    <source>
        <dbReference type="SAM" id="MobiDB-lite"/>
    </source>
</evidence>
<evidence type="ECO:0000313" key="3">
    <source>
        <dbReference type="Proteomes" id="UP001055048"/>
    </source>
</evidence>
<protein>
    <submittedName>
        <fullName evidence="2">Uncharacterized protein</fullName>
    </submittedName>
</protein>
<reference evidence="2" key="1">
    <citation type="submission" date="2022-01" db="EMBL/GenBank/DDBJ databases">
        <title>Novel bile acid biosynthetic pathways are enriched in the microbiome of centenarians.</title>
        <authorList>
            <person name="Sato Y."/>
            <person name="Atarashi K."/>
            <person name="Plichta R.D."/>
            <person name="Arai Y."/>
            <person name="Sasajima S."/>
            <person name="Kearney M.S."/>
            <person name="Suda W."/>
            <person name="Takeshita K."/>
            <person name="Sasaki T."/>
            <person name="Okamoto S."/>
            <person name="Skelly N.A."/>
            <person name="Okamura Y."/>
            <person name="Vlamakis H."/>
            <person name="Li Y."/>
            <person name="Tanoue T."/>
            <person name="Takei H."/>
            <person name="Nittono H."/>
            <person name="Narushima S."/>
            <person name="Irie J."/>
            <person name="Itoh H."/>
            <person name="Moriya K."/>
            <person name="Sugiura Y."/>
            <person name="Suematsu M."/>
            <person name="Moritoki N."/>
            <person name="Shibata S."/>
            <person name="Littman R.D."/>
            <person name="Fischbach A.M."/>
            <person name="Uwamino Y."/>
            <person name="Inoue T."/>
            <person name="Honda A."/>
            <person name="Hattori M."/>
            <person name="Murai T."/>
            <person name="Xavier J.R."/>
            <person name="Hirose N."/>
            <person name="Honda K."/>
        </authorList>
    </citation>
    <scope>NUCLEOTIDE SEQUENCE</scope>
    <source>
        <strain evidence="2">CE91-St12</strain>
    </source>
</reference>
<accession>A0AA37JV76</accession>
<proteinExistence type="predicted"/>
<dbReference type="Proteomes" id="UP001055048">
    <property type="component" value="Unassembled WGS sequence"/>
</dbReference>
<evidence type="ECO:0000313" key="2">
    <source>
        <dbReference type="EMBL" id="GKH14882.1"/>
    </source>
</evidence>
<dbReference type="EMBL" id="BQNL01000001">
    <property type="protein sequence ID" value="GKH14882.1"/>
    <property type="molecule type" value="Genomic_DNA"/>
</dbReference>
<dbReference type="RefSeq" id="WP_239420947.1">
    <property type="nucleotide sequence ID" value="NZ_BQNL01000001.1"/>
</dbReference>
<feature type="region of interest" description="Disordered" evidence="1">
    <location>
        <begin position="60"/>
        <end position="82"/>
    </location>
</feature>
<organism evidence="2 3">
    <name type="scientific">Bacteroides uniformis</name>
    <dbReference type="NCBI Taxonomy" id="820"/>
    <lineage>
        <taxon>Bacteria</taxon>
        <taxon>Pseudomonadati</taxon>
        <taxon>Bacteroidota</taxon>
        <taxon>Bacteroidia</taxon>
        <taxon>Bacteroidales</taxon>
        <taxon>Bacteroidaceae</taxon>
        <taxon>Bacteroides</taxon>
    </lineage>
</organism>
<gene>
    <name evidence="2" type="ORF">CE91St12_30920</name>
</gene>
<comment type="caution">
    <text evidence="2">The sequence shown here is derived from an EMBL/GenBank/DDBJ whole genome shotgun (WGS) entry which is preliminary data.</text>
</comment>